<dbReference type="InterPro" id="IPR006311">
    <property type="entry name" value="TAT_signal"/>
</dbReference>
<dbReference type="Pfam" id="PF21706">
    <property type="entry name" value="FCSD_central"/>
    <property type="match status" value="1"/>
</dbReference>
<dbReference type="PANTHER" id="PTHR43755">
    <property type="match status" value="1"/>
</dbReference>
<dbReference type="Pfam" id="PF07992">
    <property type="entry name" value="Pyr_redox_2"/>
    <property type="match status" value="1"/>
</dbReference>
<dbReference type="Pfam" id="PF09242">
    <property type="entry name" value="FCSD-flav_bind"/>
    <property type="match status" value="1"/>
</dbReference>
<keyword evidence="8" id="KW-1185">Reference proteome</keyword>
<feature type="signal peptide" evidence="3">
    <location>
        <begin position="1"/>
        <end position="31"/>
    </location>
</feature>
<evidence type="ECO:0000256" key="3">
    <source>
        <dbReference type="SAM" id="SignalP"/>
    </source>
</evidence>
<evidence type="ECO:0000256" key="1">
    <source>
        <dbReference type="ARBA" id="ARBA00022630"/>
    </source>
</evidence>
<evidence type="ECO:0000259" key="4">
    <source>
        <dbReference type="Pfam" id="PF07992"/>
    </source>
</evidence>
<keyword evidence="7" id="KW-0560">Oxidoreductase</keyword>
<dbReference type="FunFam" id="3.50.50.60:FF:000234">
    <property type="entry name" value="Flavocytochrome C sulfide dehydrogenase"/>
    <property type="match status" value="1"/>
</dbReference>
<feature type="chain" id="PRO_5002306343" evidence="3">
    <location>
        <begin position="32"/>
        <end position="432"/>
    </location>
</feature>
<dbReference type="SUPFAM" id="SSF55424">
    <property type="entry name" value="FAD/NAD-linked reductases, dimerisation (C-terminal) domain"/>
    <property type="match status" value="1"/>
</dbReference>
<evidence type="ECO:0000256" key="2">
    <source>
        <dbReference type="ARBA" id="ARBA00022827"/>
    </source>
</evidence>
<accession>A0A0D6JKQ0</accession>
<protein>
    <submittedName>
        <fullName evidence="7">Sulfide dehydrogenase [flavocytochrome c] flavoprotein chain</fullName>
        <ecNumber evidence="7">1.8.2.3</ecNumber>
    </submittedName>
</protein>
<dbReference type="PROSITE" id="PS51318">
    <property type="entry name" value="TAT"/>
    <property type="match status" value="1"/>
</dbReference>
<dbReference type="AlphaFoldDB" id="A0A0D6JKQ0"/>
<dbReference type="PANTHER" id="PTHR43755:SF1">
    <property type="entry name" value="FAD-DEPENDENT PYRIDINE NUCLEOTIDE-DISULPHIDE OXIDOREDUCTASE"/>
    <property type="match status" value="1"/>
</dbReference>
<dbReference type="KEGG" id="fil:BN1229_v1_3674"/>
<dbReference type="RefSeq" id="WP_046479349.1">
    <property type="nucleotide sequence ID" value="NZ_LN829118.1"/>
</dbReference>
<gene>
    <name evidence="7" type="primary">fccB</name>
    <name evidence="7" type="ORF">YBN1229_v1_3668</name>
</gene>
<evidence type="ECO:0000313" key="7">
    <source>
        <dbReference type="EMBL" id="CPR22235.1"/>
    </source>
</evidence>
<feature type="domain" description="FAD/NAD(P)-binding" evidence="4">
    <location>
        <begin position="36"/>
        <end position="148"/>
    </location>
</feature>
<evidence type="ECO:0000259" key="5">
    <source>
        <dbReference type="Pfam" id="PF09242"/>
    </source>
</evidence>
<reference evidence="8" key="1">
    <citation type="submission" date="2015-02" db="EMBL/GenBank/DDBJ databases">
        <authorList>
            <person name="Chooi Y.-H."/>
        </authorList>
    </citation>
    <scope>NUCLEOTIDE SEQUENCE [LARGE SCALE GENOMIC DNA]</scope>
    <source>
        <strain evidence="8">strain Y</strain>
    </source>
</reference>
<dbReference type="Gene3D" id="3.50.50.60">
    <property type="entry name" value="FAD/NAD(P)-binding domain"/>
    <property type="match status" value="2"/>
</dbReference>
<keyword evidence="2" id="KW-0274">FAD</keyword>
<feature type="domain" description="Sulfide dehydrogenase [flavocytochrome c] flavoprotein chain central" evidence="6">
    <location>
        <begin position="166"/>
        <end position="284"/>
    </location>
</feature>
<dbReference type="EMBL" id="LN829119">
    <property type="protein sequence ID" value="CPR22235.1"/>
    <property type="molecule type" value="Genomic_DNA"/>
</dbReference>
<keyword evidence="3" id="KW-0732">Signal</keyword>
<name>A0A0D6JKQ0_9HYPH</name>
<dbReference type="InterPro" id="IPR037092">
    <property type="entry name" value="FlavoCytC_S_DH_flav-bd_sf"/>
</dbReference>
<keyword evidence="1" id="KW-0285">Flavoprotein</keyword>
<dbReference type="OrthoDB" id="9802771at2"/>
<dbReference type="InterPro" id="IPR052541">
    <property type="entry name" value="SQRD"/>
</dbReference>
<dbReference type="Gene3D" id="3.90.760.10">
    <property type="entry name" value="Flavocytochrome c sulphide dehydrogenase, flavin-binding domain"/>
    <property type="match status" value="1"/>
</dbReference>
<proteinExistence type="predicted"/>
<organism evidence="7 8">
    <name type="scientific">Candidatus Filomicrobium marinum</name>
    <dbReference type="NCBI Taxonomy" id="1608628"/>
    <lineage>
        <taxon>Bacteria</taxon>
        <taxon>Pseudomonadati</taxon>
        <taxon>Pseudomonadota</taxon>
        <taxon>Alphaproteobacteria</taxon>
        <taxon>Hyphomicrobiales</taxon>
        <taxon>Hyphomicrobiaceae</taxon>
        <taxon>Filomicrobium</taxon>
    </lineage>
</organism>
<evidence type="ECO:0000313" key="8">
    <source>
        <dbReference type="Proteomes" id="UP000033187"/>
    </source>
</evidence>
<dbReference type="InterPro" id="IPR036188">
    <property type="entry name" value="FAD/NAD-bd_sf"/>
</dbReference>
<dbReference type="InterPro" id="IPR016156">
    <property type="entry name" value="FAD/NAD-linked_Rdtase_dimer_sf"/>
</dbReference>
<feature type="domain" description="Flavocytochrome c sulphide dehydrogenase flavin-binding" evidence="5">
    <location>
        <begin position="361"/>
        <end position="429"/>
    </location>
</feature>
<evidence type="ECO:0000259" key="6">
    <source>
        <dbReference type="Pfam" id="PF21706"/>
    </source>
</evidence>
<dbReference type="EC" id="1.8.2.3" evidence="7"/>
<sequence length="432" mass="46325">MTQLSRRRLVQGLGALAVSPAFSSFPSPAYAQGAARIVVVGGGAGGATLAKYVKVGAPNANVTLVERSPTYTSCFYSNLYYGGFRTLESLTHSYDQLRSIGINLIQDVAVDVDTSARVVTMMGGTRVSYDKLVLSPGIDIDLEAIEGYDAEATQVMPHAWRGGDQTRLLKSQLEAMEDGGVVVIAAPANPYRCPPGPYERICMIAHYLKTNKPRSKIVLLDAKTSFAKQPVFQEAFETHYKGMIEVNLTDQIDSFEVVKVDPRTKTMTVKSGQQFKADVGNVIPPQRAGGIAWRAGCVEGRWCPVSPESFASTKVKDVYVIGDSSNAAQMPKSAFSANSQAKYVANTLVAELNGLKPLPSRLRNTCWSLLAQNDSVKVGASYSVGELAGAPGLVAAGPFVSEPAEPASVRARNFKESEGWYSAITIDMFAAS</sequence>
<dbReference type="InterPro" id="IPR023753">
    <property type="entry name" value="FAD/NAD-binding_dom"/>
</dbReference>
<dbReference type="Proteomes" id="UP000033187">
    <property type="component" value="Chromosome 1"/>
</dbReference>
<dbReference type="GO" id="GO:0070225">
    <property type="term" value="F:sulfide dehydrogenase activity"/>
    <property type="evidence" value="ECO:0007669"/>
    <property type="project" value="UniProtKB-EC"/>
</dbReference>
<dbReference type="KEGG" id="fiy:BN1229_v1_3668"/>
<dbReference type="InterPro" id="IPR015323">
    <property type="entry name" value="FlavoCytC_S_DH_flav-bd"/>
</dbReference>
<dbReference type="InterPro" id="IPR049386">
    <property type="entry name" value="FCSD_central"/>
</dbReference>
<dbReference type="GO" id="GO:0050660">
    <property type="term" value="F:flavin adenine dinucleotide binding"/>
    <property type="evidence" value="ECO:0007669"/>
    <property type="project" value="InterPro"/>
</dbReference>
<dbReference type="SUPFAM" id="SSF51905">
    <property type="entry name" value="FAD/NAD(P)-binding domain"/>
    <property type="match status" value="2"/>
</dbReference>